<name>A0A7M1AZ45_9BACT</name>
<dbReference type="Proteomes" id="UP000593719">
    <property type="component" value="Chromosome"/>
</dbReference>
<evidence type="ECO:0000313" key="3">
    <source>
        <dbReference type="Proteomes" id="UP000593719"/>
    </source>
</evidence>
<accession>A0A7M1AZ45</accession>
<dbReference type="RefSeq" id="WP_193151003.1">
    <property type="nucleotide sequence ID" value="NZ_CP041235.1"/>
</dbReference>
<dbReference type="SUPFAM" id="SSF81301">
    <property type="entry name" value="Nucleotidyltransferase"/>
    <property type="match status" value="1"/>
</dbReference>
<keyword evidence="2" id="KW-0808">Transferase</keyword>
<feature type="domain" description="Polymerase beta nucleotidyltransferase" evidence="1">
    <location>
        <begin position="11"/>
        <end position="93"/>
    </location>
</feature>
<dbReference type="Pfam" id="PF18765">
    <property type="entry name" value="Polbeta"/>
    <property type="match status" value="1"/>
</dbReference>
<reference evidence="2 3" key="1">
    <citation type="submission" date="2019-06" db="EMBL/GenBank/DDBJ databases">
        <title>Sulfurimonas gotlandica sp. nov., a chemoautotrophic and psychrotolerant epsilonproteobacterium isolated from a pelagic redoxcline, and an emended description of the genus Sulfurimonas.</title>
        <authorList>
            <person name="Wang S."/>
            <person name="Jiang L."/>
            <person name="Shao Z."/>
        </authorList>
    </citation>
    <scope>NUCLEOTIDE SEQUENCE [LARGE SCALE GENOMIC DNA]</scope>
    <source>
        <strain evidence="2 3">S2-6</strain>
    </source>
</reference>
<dbReference type="KEGG" id="ssei:FJR45_01230"/>
<proteinExistence type="predicted"/>
<sequence>MRLTEKERVFIKEIFLETFQDGKIYLFGSRTDDAEKGGDIDLFVQSDSNNPLEKKIQFLSRLKQKIGDQKIDLIIARDSNRLIEQEALTKGIEL</sequence>
<evidence type="ECO:0000313" key="2">
    <source>
        <dbReference type="EMBL" id="QOP42645.1"/>
    </source>
</evidence>
<dbReference type="GO" id="GO:0016740">
    <property type="term" value="F:transferase activity"/>
    <property type="evidence" value="ECO:0007669"/>
    <property type="project" value="UniProtKB-KW"/>
</dbReference>
<keyword evidence="3" id="KW-1185">Reference proteome</keyword>
<dbReference type="InterPro" id="IPR043519">
    <property type="entry name" value="NT_sf"/>
</dbReference>
<dbReference type="InterPro" id="IPR041633">
    <property type="entry name" value="Polbeta"/>
</dbReference>
<evidence type="ECO:0000259" key="1">
    <source>
        <dbReference type="Pfam" id="PF18765"/>
    </source>
</evidence>
<gene>
    <name evidence="2" type="ORF">FJR45_01230</name>
</gene>
<protein>
    <submittedName>
        <fullName evidence="2">Nucleotidyltransferase domain-containing protein</fullName>
    </submittedName>
</protein>
<dbReference type="EMBL" id="CP041235">
    <property type="protein sequence ID" value="QOP42645.1"/>
    <property type="molecule type" value="Genomic_DNA"/>
</dbReference>
<dbReference type="AlphaFoldDB" id="A0A7M1AZ45"/>
<organism evidence="2 3">
    <name type="scientific">Sulfurimonas sediminis</name>
    <dbReference type="NCBI Taxonomy" id="2590020"/>
    <lineage>
        <taxon>Bacteria</taxon>
        <taxon>Pseudomonadati</taxon>
        <taxon>Campylobacterota</taxon>
        <taxon>Epsilonproteobacteria</taxon>
        <taxon>Campylobacterales</taxon>
        <taxon>Sulfurimonadaceae</taxon>
        <taxon>Sulfurimonas</taxon>
    </lineage>
</organism>
<dbReference type="Gene3D" id="3.30.460.10">
    <property type="entry name" value="Beta Polymerase, domain 2"/>
    <property type="match status" value="1"/>
</dbReference>